<dbReference type="EMBL" id="UINC01008178">
    <property type="protein sequence ID" value="SVA36856.1"/>
    <property type="molecule type" value="Genomic_DNA"/>
</dbReference>
<protein>
    <submittedName>
        <fullName evidence="1">Uncharacterized protein</fullName>
    </submittedName>
</protein>
<organism evidence="1">
    <name type="scientific">marine metagenome</name>
    <dbReference type="NCBI Taxonomy" id="408172"/>
    <lineage>
        <taxon>unclassified sequences</taxon>
        <taxon>metagenomes</taxon>
        <taxon>ecological metagenomes</taxon>
    </lineage>
</organism>
<evidence type="ECO:0000313" key="1">
    <source>
        <dbReference type="EMBL" id="SVA36856.1"/>
    </source>
</evidence>
<reference evidence="1" key="1">
    <citation type="submission" date="2018-05" db="EMBL/GenBank/DDBJ databases">
        <authorList>
            <person name="Lanie J.A."/>
            <person name="Ng W.-L."/>
            <person name="Kazmierczak K.M."/>
            <person name="Andrzejewski T.M."/>
            <person name="Davidsen T.M."/>
            <person name="Wayne K.J."/>
            <person name="Tettelin H."/>
            <person name="Glass J.I."/>
            <person name="Rusch D."/>
            <person name="Podicherti R."/>
            <person name="Tsui H.-C.T."/>
            <person name="Winkler M.E."/>
        </authorList>
    </citation>
    <scope>NUCLEOTIDE SEQUENCE</scope>
</reference>
<name>A0A381V8Y5_9ZZZZ</name>
<dbReference type="AlphaFoldDB" id="A0A381V8Y5"/>
<gene>
    <name evidence="1" type="ORF">METZ01_LOCUS89710</name>
</gene>
<proteinExistence type="predicted"/>
<sequence>MFIRLRVNAIYACLFLLFHTFAELNSMGESLPIMKKLD</sequence>
<accession>A0A381V8Y5</accession>